<dbReference type="PROSITE" id="PS50056">
    <property type="entry name" value="TYR_PHOSPHATASE_2"/>
    <property type="match status" value="1"/>
</dbReference>
<dbReference type="InterPro" id="IPR026893">
    <property type="entry name" value="Tyr/Ser_Pase_IphP-type"/>
</dbReference>
<evidence type="ECO:0000256" key="1">
    <source>
        <dbReference type="ARBA" id="ARBA00009580"/>
    </source>
</evidence>
<dbReference type="GO" id="GO:0004721">
    <property type="term" value="F:phosphoprotein phosphatase activity"/>
    <property type="evidence" value="ECO:0007669"/>
    <property type="project" value="InterPro"/>
</dbReference>
<dbReference type="InterPro" id="IPR016130">
    <property type="entry name" value="Tyr_Pase_AS"/>
</dbReference>
<proteinExistence type="inferred from homology"/>
<reference evidence="4" key="1">
    <citation type="submission" date="2016-10" db="EMBL/GenBank/DDBJ databases">
        <authorList>
            <person name="Varghese N."/>
            <person name="Submissions S."/>
        </authorList>
    </citation>
    <scope>NUCLEOTIDE SEQUENCE [LARGE SCALE GENOMIC DNA]</scope>
    <source>
        <strain evidence="4">DSM 46136</strain>
    </source>
</reference>
<dbReference type="Pfam" id="PF13350">
    <property type="entry name" value="Y_phosphatase3"/>
    <property type="match status" value="1"/>
</dbReference>
<comment type="similarity">
    <text evidence="1">Belongs to the protein-tyrosine phosphatase family.</text>
</comment>
<sequence>MTAPWRPAGTANFRDLGGLPTEDGGRIRPGLLFRSDTLQELTAADVDVLVRRLGLQLVVDLRAPGEVAGEGRGLLEAEPVRHVNLALHSRDQRPIPDLTADTLVEHYLGYLAVSAAAAAEAFRLLAGEGLPAVVHCAAGKDRTGVMAGLVLRAVGVPADVVAEDYARSAEAVPAIIARLRRLPAYADRIDLLPPEVHECRAETMADFLRAVDEQYGSVAGFLREAGLEDDVVRRLRERLVVPPGPTAG</sequence>
<keyword evidence="4" id="KW-1185">Reference proteome</keyword>
<accession>A0A1I7BJB7</accession>
<dbReference type="PANTHER" id="PTHR31126:SF1">
    <property type="entry name" value="TYROSINE SPECIFIC PROTEIN PHOSPHATASES DOMAIN-CONTAINING PROTEIN"/>
    <property type="match status" value="1"/>
</dbReference>
<dbReference type="PROSITE" id="PS00383">
    <property type="entry name" value="TYR_PHOSPHATASE_1"/>
    <property type="match status" value="1"/>
</dbReference>
<dbReference type="PANTHER" id="PTHR31126">
    <property type="entry name" value="TYROSINE-PROTEIN PHOSPHATASE"/>
    <property type="match status" value="1"/>
</dbReference>
<dbReference type="SUPFAM" id="SSF52799">
    <property type="entry name" value="(Phosphotyrosine protein) phosphatases II"/>
    <property type="match status" value="1"/>
</dbReference>
<dbReference type="InterPro" id="IPR029021">
    <property type="entry name" value="Prot-tyrosine_phosphatase-like"/>
</dbReference>
<dbReference type="STRING" id="1296565.SAMN05660657_03637"/>
<dbReference type="InterPro" id="IPR000387">
    <property type="entry name" value="Tyr_Pase_dom"/>
</dbReference>
<gene>
    <name evidence="3" type="ORF">SAMN05660657_03637</name>
</gene>
<organism evidence="3 4">
    <name type="scientific">Geodermatophilus amargosae</name>
    <dbReference type="NCBI Taxonomy" id="1296565"/>
    <lineage>
        <taxon>Bacteria</taxon>
        <taxon>Bacillati</taxon>
        <taxon>Actinomycetota</taxon>
        <taxon>Actinomycetes</taxon>
        <taxon>Geodermatophilales</taxon>
        <taxon>Geodermatophilaceae</taxon>
        <taxon>Geodermatophilus</taxon>
    </lineage>
</organism>
<dbReference type="Gene3D" id="3.90.190.10">
    <property type="entry name" value="Protein tyrosine phosphatase superfamily"/>
    <property type="match status" value="1"/>
</dbReference>
<evidence type="ECO:0000313" key="3">
    <source>
        <dbReference type="EMBL" id="SFT87276.1"/>
    </source>
</evidence>
<evidence type="ECO:0000259" key="2">
    <source>
        <dbReference type="PROSITE" id="PS50056"/>
    </source>
</evidence>
<protein>
    <submittedName>
        <fullName evidence="3">Protein tyrosine/serine phosphatase</fullName>
    </submittedName>
</protein>
<dbReference type="RefSeq" id="WP_175551662.1">
    <property type="nucleotide sequence ID" value="NZ_FPBA01000014.1"/>
</dbReference>
<dbReference type="AlphaFoldDB" id="A0A1I7BJB7"/>
<name>A0A1I7BJB7_9ACTN</name>
<dbReference type="EMBL" id="FPBA01000014">
    <property type="protein sequence ID" value="SFT87276.1"/>
    <property type="molecule type" value="Genomic_DNA"/>
</dbReference>
<dbReference type="Proteomes" id="UP000199546">
    <property type="component" value="Unassembled WGS sequence"/>
</dbReference>
<feature type="domain" description="Tyrosine specific protein phosphatases" evidence="2">
    <location>
        <begin position="105"/>
        <end position="151"/>
    </location>
</feature>
<evidence type="ECO:0000313" key="4">
    <source>
        <dbReference type="Proteomes" id="UP000199546"/>
    </source>
</evidence>